<evidence type="ECO:0000313" key="6">
    <source>
        <dbReference type="EMBL" id="GAA1541181.1"/>
    </source>
</evidence>
<protein>
    <submittedName>
        <fullName evidence="6">LLM class F420-dependent oxidoreductase</fullName>
    </submittedName>
</protein>
<evidence type="ECO:0000256" key="1">
    <source>
        <dbReference type="ARBA" id="ARBA00022630"/>
    </source>
</evidence>
<dbReference type="PANTHER" id="PTHR42847">
    <property type="entry name" value="ALKANESULFONATE MONOOXYGENASE"/>
    <property type="match status" value="1"/>
</dbReference>
<dbReference type="InterPro" id="IPR050172">
    <property type="entry name" value="SsuD_RutA_monooxygenase"/>
</dbReference>
<dbReference type="SUPFAM" id="SSF51679">
    <property type="entry name" value="Bacterial luciferase-like"/>
    <property type="match status" value="1"/>
</dbReference>
<evidence type="ECO:0000256" key="4">
    <source>
        <dbReference type="ARBA" id="ARBA00023033"/>
    </source>
</evidence>
<keyword evidence="3" id="KW-0560">Oxidoreductase</keyword>
<evidence type="ECO:0000259" key="5">
    <source>
        <dbReference type="Pfam" id="PF00296"/>
    </source>
</evidence>
<dbReference type="InterPro" id="IPR019921">
    <property type="entry name" value="Lucif-like_OxRdtase_Rv2161c"/>
</dbReference>
<evidence type="ECO:0000256" key="2">
    <source>
        <dbReference type="ARBA" id="ARBA00022643"/>
    </source>
</evidence>
<dbReference type="RefSeq" id="WP_141006195.1">
    <property type="nucleotide sequence ID" value="NZ_BAAAOR010000038.1"/>
</dbReference>
<dbReference type="Pfam" id="PF00296">
    <property type="entry name" value="Bac_luciferase"/>
    <property type="match status" value="1"/>
</dbReference>
<dbReference type="InterPro" id="IPR011251">
    <property type="entry name" value="Luciferase-like_dom"/>
</dbReference>
<evidence type="ECO:0000313" key="7">
    <source>
        <dbReference type="Proteomes" id="UP001500842"/>
    </source>
</evidence>
<proteinExistence type="predicted"/>
<organism evidence="6 7">
    <name type="scientific">Nocardioides humi</name>
    <dbReference type="NCBI Taxonomy" id="449461"/>
    <lineage>
        <taxon>Bacteria</taxon>
        <taxon>Bacillati</taxon>
        <taxon>Actinomycetota</taxon>
        <taxon>Actinomycetes</taxon>
        <taxon>Propionibacteriales</taxon>
        <taxon>Nocardioidaceae</taxon>
        <taxon>Nocardioides</taxon>
    </lineage>
</organism>
<sequence>MRVVLLHPLAEPACAPGLSDAAGTLAVARAAQTAGFDAIGFADHPAPSRQWVDHGGHGAFDPLTALAFVAGVTDRIHLLTYLAVLPYRSPWLTLKQATTVDRLSDGRLSMTVGAGYLRSEFSVLGKDFARRNEDVDACLSLLRSAWGAHDHPVVNDGYHGTVVLDPDPVQDRLPLLIGGNSAASRRRAATVGDGWSPMIYDASWSAGNRTAPLSDLAGLAAGVADLHARSEEAGREPSSLTVQVDVPGDARLALDAPLEQHVDALAALSEAGATTAVLRPPASSLTACLEAVQRWGEEVRGLAAEV</sequence>
<dbReference type="Proteomes" id="UP001500842">
    <property type="component" value="Unassembled WGS sequence"/>
</dbReference>
<keyword evidence="4" id="KW-0503">Monooxygenase</keyword>
<evidence type="ECO:0000256" key="3">
    <source>
        <dbReference type="ARBA" id="ARBA00023002"/>
    </source>
</evidence>
<accession>A0ABN2BKS3</accession>
<gene>
    <name evidence="6" type="ORF">GCM10009788_49900</name>
</gene>
<comment type="caution">
    <text evidence="6">The sequence shown here is derived from an EMBL/GenBank/DDBJ whole genome shotgun (WGS) entry which is preliminary data.</text>
</comment>
<dbReference type="Gene3D" id="3.20.20.30">
    <property type="entry name" value="Luciferase-like domain"/>
    <property type="match status" value="1"/>
</dbReference>
<reference evidence="6 7" key="1">
    <citation type="journal article" date="2019" name="Int. J. Syst. Evol. Microbiol.">
        <title>The Global Catalogue of Microorganisms (GCM) 10K type strain sequencing project: providing services to taxonomists for standard genome sequencing and annotation.</title>
        <authorList>
            <consortium name="The Broad Institute Genomics Platform"/>
            <consortium name="The Broad Institute Genome Sequencing Center for Infectious Disease"/>
            <person name="Wu L."/>
            <person name="Ma J."/>
        </authorList>
    </citation>
    <scope>NUCLEOTIDE SEQUENCE [LARGE SCALE GENOMIC DNA]</scope>
    <source>
        <strain evidence="6 7">JCM 14942</strain>
    </source>
</reference>
<dbReference type="InterPro" id="IPR036661">
    <property type="entry name" value="Luciferase-like_sf"/>
</dbReference>
<keyword evidence="7" id="KW-1185">Reference proteome</keyword>
<keyword evidence="1" id="KW-0285">Flavoprotein</keyword>
<dbReference type="NCBIfam" id="TIGR03619">
    <property type="entry name" value="F420_Rv2161c"/>
    <property type="match status" value="1"/>
</dbReference>
<name>A0ABN2BKS3_9ACTN</name>
<dbReference type="PANTHER" id="PTHR42847:SF4">
    <property type="entry name" value="ALKANESULFONATE MONOOXYGENASE-RELATED"/>
    <property type="match status" value="1"/>
</dbReference>
<dbReference type="EMBL" id="BAAAOR010000038">
    <property type="protein sequence ID" value="GAA1541181.1"/>
    <property type="molecule type" value="Genomic_DNA"/>
</dbReference>
<keyword evidence="2" id="KW-0288">FMN</keyword>
<feature type="domain" description="Luciferase-like" evidence="5">
    <location>
        <begin position="19"/>
        <end position="244"/>
    </location>
</feature>